<sequence>MQLRQLNFRLLEVFQQVVEEKSISAAARKLHLTQPTISAQIRRLEDVCAAELLQQEGRQMIPTLAGEHLYRACGDIMRRMHECTQAISAIREGDRGTLKISLVNTAQYVIPPLVAKFNRQYPDIGVELSIGNRSSTLQRYNNNADDIYIFSHPPSDSMVKAEPFMANRLQLIAPVNHWAVQQCEPVSFQQLVDEPFLMREPGSATRMVFDTWLAGRGLYLNHTTQIESNEAIRISVAAGMGLAVLSEHIIDHGSDAVARVNTEGFPLPGQWYMVSRNDSSNANIIDKFRVLALTANL</sequence>
<dbReference type="Pfam" id="PF03466">
    <property type="entry name" value="LysR_substrate"/>
    <property type="match status" value="1"/>
</dbReference>
<protein>
    <submittedName>
        <fullName evidence="6">LysR family transcriptional regulator</fullName>
    </submittedName>
</protein>
<dbReference type="RefSeq" id="WP_126805367.1">
    <property type="nucleotide sequence ID" value="NZ_PIPP01000001.1"/>
</dbReference>
<evidence type="ECO:0000256" key="1">
    <source>
        <dbReference type="ARBA" id="ARBA00009437"/>
    </source>
</evidence>
<keyword evidence="7" id="KW-1185">Reference proteome</keyword>
<organism evidence="6 7">
    <name type="scientific">Aliidiomarina shirensis</name>
    <dbReference type="NCBI Taxonomy" id="1048642"/>
    <lineage>
        <taxon>Bacteria</taxon>
        <taxon>Pseudomonadati</taxon>
        <taxon>Pseudomonadota</taxon>
        <taxon>Gammaproteobacteria</taxon>
        <taxon>Alteromonadales</taxon>
        <taxon>Idiomarinaceae</taxon>
        <taxon>Aliidiomarina</taxon>
    </lineage>
</organism>
<accession>A0A432WWL3</accession>
<dbReference type="Gene3D" id="1.10.10.10">
    <property type="entry name" value="Winged helix-like DNA-binding domain superfamily/Winged helix DNA-binding domain"/>
    <property type="match status" value="1"/>
</dbReference>
<dbReference type="InterPro" id="IPR000847">
    <property type="entry name" value="LysR_HTH_N"/>
</dbReference>
<evidence type="ECO:0000256" key="4">
    <source>
        <dbReference type="ARBA" id="ARBA00023163"/>
    </source>
</evidence>
<evidence type="ECO:0000256" key="3">
    <source>
        <dbReference type="ARBA" id="ARBA00023125"/>
    </source>
</evidence>
<dbReference type="GO" id="GO:0000976">
    <property type="term" value="F:transcription cis-regulatory region binding"/>
    <property type="evidence" value="ECO:0007669"/>
    <property type="project" value="TreeGrafter"/>
</dbReference>
<name>A0A432WWL3_9GAMM</name>
<dbReference type="FunFam" id="1.10.10.10:FF:000001">
    <property type="entry name" value="LysR family transcriptional regulator"/>
    <property type="match status" value="1"/>
</dbReference>
<gene>
    <name evidence="6" type="ORF">CWE13_00360</name>
</gene>
<evidence type="ECO:0000313" key="7">
    <source>
        <dbReference type="Proteomes" id="UP000286934"/>
    </source>
</evidence>
<dbReference type="InterPro" id="IPR005119">
    <property type="entry name" value="LysR_subst-bd"/>
</dbReference>
<dbReference type="SUPFAM" id="SSF53850">
    <property type="entry name" value="Periplasmic binding protein-like II"/>
    <property type="match status" value="1"/>
</dbReference>
<keyword evidence="2" id="KW-0805">Transcription regulation</keyword>
<comment type="similarity">
    <text evidence="1">Belongs to the LysR transcriptional regulatory family.</text>
</comment>
<dbReference type="AlphaFoldDB" id="A0A432WWL3"/>
<proteinExistence type="inferred from homology"/>
<reference evidence="7" key="1">
    <citation type="journal article" date="2018" name="Front. Microbiol.">
        <title>Genome-Based Analysis Reveals the Taxonomy and Diversity of the Family Idiomarinaceae.</title>
        <authorList>
            <person name="Liu Y."/>
            <person name="Lai Q."/>
            <person name="Shao Z."/>
        </authorList>
    </citation>
    <scope>NUCLEOTIDE SEQUENCE [LARGE SCALE GENOMIC DNA]</scope>
    <source>
        <strain evidence="7">AIS</strain>
    </source>
</reference>
<dbReference type="PRINTS" id="PR00039">
    <property type="entry name" value="HTHLYSR"/>
</dbReference>
<dbReference type="PANTHER" id="PTHR30126">
    <property type="entry name" value="HTH-TYPE TRANSCRIPTIONAL REGULATOR"/>
    <property type="match status" value="1"/>
</dbReference>
<dbReference type="GO" id="GO:0003700">
    <property type="term" value="F:DNA-binding transcription factor activity"/>
    <property type="evidence" value="ECO:0007669"/>
    <property type="project" value="InterPro"/>
</dbReference>
<evidence type="ECO:0000313" key="6">
    <source>
        <dbReference type="EMBL" id="RUO38141.1"/>
    </source>
</evidence>
<comment type="caution">
    <text evidence="6">The sequence shown here is derived from an EMBL/GenBank/DDBJ whole genome shotgun (WGS) entry which is preliminary data.</text>
</comment>
<dbReference type="InterPro" id="IPR036388">
    <property type="entry name" value="WH-like_DNA-bd_sf"/>
</dbReference>
<evidence type="ECO:0000259" key="5">
    <source>
        <dbReference type="PROSITE" id="PS50931"/>
    </source>
</evidence>
<dbReference type="OrthoDB" id="9785745at2"/>
<dbReference type="PANTHER" id="PTHR30126:SF5">
    <property type="entry name" value="HTH-TYPE TRANSCRIPTIONAL ACTIVATOR CMPR"/>
    <property type="match status" value="1"/>
</dbReference>
<feature type="domain" description="HTH lysR-type" evidence="5">
    <location>
        <begin position="6"/>
        <end position="63"/>
    </location>
</feature>
<dbReference type="Pfam" id="PF00126">
    <property type="entry name" value="HTH_1"/>
    <property type="match status" value="1"/>
</dbReference>
<dbReference type="Gene3D" id="3.40.190.290">
    <property type="match status" value="1"/>
</dbReference>
<keyword evidence="4" id="KW-0804">Transcription</keyword>
<dbReference type="InterPro" id="IPR036390">
    <property type="entry name" value="WH_DNA-bd_sf"/>
</dbReference>
<evidence type="ECO:0000256" key="2">
    <source>
        <dbReference type="ARBA" id="ARBA00023015"/>
    </source>
</evidence>
<dbReference type="Proteomes" id="UP000286934">
    <property type="component" value="Unassembled WGS sequence"/>
</dbReference>
<dbReference type="SUPFAM" id="SSF46785">
    <property type="entry name" value="Winged helix' DNA-binding domain"/>
    <property type="match status" value="1"/>
</dbReference>
<keyword evidence="3" id="KW-0238">DNA-binding</keyword>
<dbReference type="PROSITE" id="PS50931">
    <property type="entry name" value="HTH_LYSR"/>
    <property type="match status" value="1"/>
</dbReference>
<dbReference type="EMBL" id="PIPP01000001">
    <property type="protein sequence ID" value="RUO38141.1"/>
    <property type="molecule type" value="Genomic_DNA"/>
</dbReference>